<dbReference type="GO" id="GO:0046677">
    <property type="term" value="P:response to antibiotic"/>
    <property type="evidence" value="ECO:0007669"/>
    <property type="project" value="UniProtKB-KW"/>
</dbReference>
<evidence type="ECO:0000256" key="5">
    <source>
        <dbReference type="RuleBase" id="RU365031"/>
    </source>
</evidence>
<dbReference type="OrthoDB" id="7330654at2"/>
<dbReference type="GO" id="GO:0046353">
    <property type="term" value="F:aminoglycoside 3-N-acetyltransferase activity"/>
    <property type="evidence" value="ECO:0007669"/>
    <property type="project" value="UniProtKB-EC"/>
</dbReference>
<gene>
    <name evidence="6" type="ORF">CA2015_3779</name>
</gene>
<comment type="catalytic activity">
    <reaction evidence="5">
        <text>a 2-deoxystreptamine antibiotic + acetyl-CoA = an N(3)-acetyl-2-deoxystreptamine antibiotic + CoA + H(+)</text>
        <dbReference type="Rhea" id="RHEA:12665"/>
        <dbReference type="ChEBI" id="CHEBI:15378"/>
        <dbReference type="ChEBI" id="CHEBI:57287"/>
        <dbReference type="ChEBI" id="CHEBI:57288"/>
        <dbReference type="ChEBI" id="CHEBI:57921"/>
        <dbReference type="ChEBI" id="CHEBI:77452"/>
        <dbReference type="EC" id="2.3.1.81"/>
    </reaction>
</comment>
<dbReference type="PANTHER" id="PTHR11104">
    <property type="entry name" value="AMINOGLYCOSIDE N3-ACETYLTRANSFERASE"/>
    <property type="match status" value="1"/>
</dbReference>
<dbReference type="EC" id="2.3.1.-" evidence="5"/>
<accession>A0A0H4PF90</accession>
<dbReference type="Proteomes" id="UP000036520">
    <property type="component" value="Chromosome"/>
</dbReference>
<evidence type="ECO:0000256" key="4">
    <source>
        <dbReference type="ARBA" id="ARBA00023315"/>
    </source>
</evidence>
<keyword evidence="7" id="KW-1185">Reference proteome</keyword>
<sequence>MEKISTRLQSDLYRLGIRKGDHLLIHSSLNALGRFPNRAETIVKVIIAFLGSEGTLLMPSLSYQTINKSQPIFNEQNTPSCVGGLTEFFRTYPGVKRSIHPTHSVCGIGGKADFLLNDHLKDETPCGPYSPFAKLPLVKGKVMFLGCGTRPNTSMHAVEEKFIPPYLFGEKIDHELQLSNGETLVKTYQRHGFKGFDQRYDRLFNVLEPRDYRIGKVLEAKSVVMESLAIWEKGILYLKQDPFYFVDRAN</sequence>
<evidence type="ECO:0000256" key="2">
    <source>
        <dbReference type="ARBA" id="ARBA00012882"/>
    </source>
</evidence>
<dbReference type="InterPro" id="IPR003679">
    <property type="entry name" value="Amioglycoside_AcTrfase"/>
</dbReference>
<protein>
    <recommendedName>
        <fullName evidence="2 5">Aminoglycoside N(3)-acetyltransferase</fullName>
        <ecNumber evidence="5">2.3.1.-</ecNumber>
    </recommendedName>
</protein>
<evidence type="ECO:0000256" key="1">
    <source>
        <dbReference type="ARBA" id="ARBA00006383"/>
    </source>
</evidence>
<reference evidence="6 7" key="1">
    <citation type="submission" date="2015-07" db="EMBL/GenBank/DDBJ databases">
        <authorList>
            <person name="Kim K.M."/>
        </authorList>
    </citation>
    <scope>NUCLEOTIDE SEQUENCE [LARGE SCALE GENOMIC DNA]</scope>
    <source>
        <strain evidence="6 7">KCTC 12363</strain>
    </source>
</reference>
<dbReference type="PANTHER" id="PTHR11104:SF0">
    <property type="entry name" value="SPBETA PROPHAGE-DERIVED AMINOGLYCOSIDE N(3')-ACETYLTRANSFERASE-LIKE PROTEIN YOKD"/>
    <property type="match status" value="1"/>
</dbReference>
<proteinExistence type="inferred from homology"/>
<dbReference type="EMBL" id="CP012040">
    <property type="protein sequence ID" value="AKP53151.1"/>
    <property type="molecule type" value="Genomic_DNA"/>
</dbReference>
<name>A0A0H4PF90_9BACT</name>
<dbReference type="RefSeq" id="WP_048643283.1">
    <property type="nucleotide sequence ID" value="NZ_CAXBGM010000089.1"/>
</dbReference>
<dbReference type="InterPro" id="IPR028345">
    <property type="entry name" value="Antibiotic_NAT-like"/>
</dbReference>
<keyword evidence="3 5" id="KW-0808">Transferase</keyword>
<comment type="similarity">
    <text evidence="1 5">Belongs to the antibiotic N-acetyltransferase family.</text>
</comment>
<dbReference type="Pfam" id="PF02522">
    <property type="entry name" value="Antibiotic_NAT"/>
    <property type="match status" value="1"/>
</dbReference>
<evidence type="ECO:0000256" key="3">
    <source>
        <dbReference type="ARBA" id="ARBA00022679"/>
    </source>
</evidence>
<dbReference type="KEGG" id="camu:CA2015_3779"/>
<evidence type="ECO:0000313" key="6">
    <source>
        <dbReference type="EMBL" id="AKP53151.1"/>
    </source>
</evidence>
<dbReference type="AlphaFoldDB" id="A0A0H4PF90"/>
<dbReference type="SUPFAM" id="SSF110710">
    <property type="entry name" value="TTHA0583/YokD-like"/>
    <property type="match status" value="1"/>
</dbReference>
<keyword evidence="5" id="KW-0046">Antibiotic resistance</keyword>
<organism evidence="6 7">
    <name type="scientific">Cyclobacterium amurskyense</name>
    <dbReference type="NCBI Taxonomy" id="320787"/>
    <lineage>
        <taxon>Bacteria</taxon>
        <taxon>Pseudomonadati</taxon>
        <taxon>Bacteroidota</taxon>
        <taxon>Cytophagia</taxon>
        <taxon>Cytophagales</taxon>
        <taxon>Cyclobacteriaceae</taxon>
        <taxon>Cyclobacterium</taxon>
    </lineage>
</organism>
<keyword evidence="4 5" id="KW-0012">Acyltransferase</keyword>
<evidence type="ECO:0000313" key="7">
    <source>
        <dbReference type="Proteomes" id="UP000036520"/>
    </source>
</evidence>